<dbReference type="AlphaFoldDB" id="A0A098S685"/>
<protein>
    <submittedName>
        <fullName evidence="5">Transcriptional regulator</fullName>
    </submittedName>
</protein>
<sequence length="302" mass="35519">MDSIETLEEFYKRKFELLPEEVEEGIGHFNIFHIAPFREGQRTSVPYRRRDFYKVMLLKGNSQVYYADKVYQIQNQALAFSNPLIPYKWEHLDKMFDGVYCIFNTPFFHNFHQLADYEIFQPGGNHIFELTDEQAAEVQQIFEEMEQEFNSVYKYKFDVVRNRVLDLIHYGLKLEPSTSIQRHSVDAAYRISRLFTELLERQFPLDEQHPEIALRAPSEFAEQLNVHVNSLNRAVKSTMSKTTSEVIAERLVQESKVLLRHTDWSISDIAFALGFREVTHFSNFFKKHMQLPPSGFRSGAAV</sequence>
<gene>
    <name evidence="5" type="ORF">IX84_13650</name>
</gene>
<dbReference type="InterPro" id="IPR009057">
    <property type="entry name" value="Homeodomain-like_sf"/>
</dbReference>
<dbReference type="SUPFAM" id="SSF46689">
    <property type="entry name" value="Homeodomain-like"/>
    <property type="match status" value="1"/>
</dbReference>
<dbReference type="PROSITE" id="PS01124">
    <property type="entry name" value="HTH_ARAC_FAMILY_2"/>
    <property type="match status" value="1"/>
</dbReference>
<dbReference type="GO" id="GO:0043565">
    <property type="term" value="F:sequence-specific DNA binding"/>
    <property type="evidence" value="ECO:0007669"/>
    <property type="project" value="InterPro"/>
</dbReference>
<evidence type="ECO:0000313" key="5">
    <source>
        <dbReference type="EMBL" id="KGE87591.1"/>
    </source>
</evidence>
<dbReference type="PANTHER" id="PTHR43280:SF32">
    <property type="entry name" value="TRANSCRIPTIONAL REGULATORY PROTEIN"/>
    <property type="match status" value="1"/>
</dbReference>
<dbReference type="Pfam" id="PF12833">
    <property type="entry name" value="HTH_18"/>
    <property type="match status" value="1"/>
</dbReference>
<accession>A0A098S685</accession>
<feature type="domain" description="HTH araC/xylS-type" evidence="4">
    <location>
        <begin position="218"/>
        <end position="299"/>
    </location>
</feature>
<dbReference type="EMBL" id="JPOS01000034">
    <property type="protein sequence ID" value="KGE87591.1"/>
    <property type="molecule type" value="Genomic_DNA"/>
</dbReference>
<proteinExistence type="predicted"/>
<reference evidence="5 6" key="1">
    <citation type="journal article" date="2014" name="Int. J. Syst. Evol. Microbiol.">
        <title>Phaeodactylibacter xiamenensis gen. nov., sp. nov., a member of the family Saprospiraceae isolated from the marine alga Phaeodactylum tricornutum.</title>
        <authorList>
            <person name="Chen Z.Jr."/>
            <person name="Lei X."/>
            <person name="Lai Q."/>
            <person name="Li Y."/>
            <person name="Zhang B."/>
            <person name="Zhang J."/>
            <person name="Zhang H."/>
            <person name="Yang L."/>
            <person name="Zheng W."/>
            <person name="Tian Y."/>
            <person name="Yu Z."/>
            <person name="Xu H.Jr."/>
            <person name="Zheng T."/>
        </authorList>
    </citation>
    <scope>NUCLEOTIDE SEQUENCE [LARGE SCALE GENOMIC DNA]</scope>
    <source>
        <strain evidence="5 6">KD52</strain>
    </source>
</reference>
<dbReference type="PANTHER" id="PTHR43280">
    <property type="entry name" value="ARAC-FAMILY TRANSCRIPTIONAL REGULATOR"/>
    <property type="match status" value="1"/>
</dbReference>
<organism evidence="5 6">
    <name type="scientific">Phaeodactylibacter xiamenensis</name>
    <dbReference type="NCBI Taxonomy" id="1524460"/>
    <lineage>
        <taxon>Bacteria</taxon>
        <taxon>Pseudomonadati</taxon>
        <taxon>Bacteroidota</taxon>
        <taxon>Saprospiria</taxon>
        <taxon>Saprospirales</taxon>
        <taxon>Haliscomenobacteraceae</taxon>
        <taxon>Phaeodactylibacter</taxon>
    </lineage>
</organism>
<dbReference type="InterPro" id="IPR018060">
    <property type="entry name" value="HTH_AraC"/>
</dbReference>
<name>A0A098S685_9BACT</name>
<evidence type="ECO:0000313" key="6">
    <source>
        <dbReference type="Proteomes" id="UP000029736"/>
    </source>
</evidence>
<dbReference type="GO" id="GO:0003700">
    <property type="term" value="F:DNA-binding transcription factor activity"/>
    <property type="evidence" value="ECO:0007669"/>
    <property type="project" value="InterPro"/>
</dbReference>
<evidence type="ECO:0000256" key="2">
    <source>
        <dbReference type="ARBA" id="ARBA00023125"/>
    </source>
</evidence>
<keyword evidence="6" id="KW-1185">Reference proteome</keyword>
<dbReference type="OrthoDB" id="629929at2"/>
<dbReference type="SMART" id="SM00342">
    <property type="entry name" value="HTH_ARAC"/>
    <property type="match status" value="1"/>
</dbReference>
<dbReference type="STRING" id="1524460.IX84_13650"/>
<comment type="caution">
    <text evidence="5">The sequence shown here is derived from an EMBL/GenBank/DDBJ whole genome shotgun (WGS) entry which is preliminary data.</text>
</comment>
<evidence type="ECO:0000259" key="4">
    <source>
        <dbReference type="PROSITE" id="PS01124"/>
    </source>
</evidence>
<dbReference type="Gene3D" id="1.10.10.60">
    <property type="entry name" value="Homeodomain-like"/>
    <property type="match status" value="1"/>
</dbReference>
<keyword evidence="2" id="KW-0238">DNA-binding</keyword>
<evidence type="ECO:0000256" key="1">
    <source>
        <dbReference type="ARBA" id="ARBA00023015"/>
    </source>
</evidence>
<evidence type="ECO:0000256" key="3">
    <source>
        <dbReference type="ARBA" id="ARBA00023163"/>
    </source>
</evidence>
<dbReference type="Proteomes" id="UP000029736">
    <property type="component" value="Unassembled WGS sequence"/>
</dbReference>
<keyword evidence="1" id="KW-0805">Transcription regulation</keyword>
<keyword evidence="3" id="KW-0804">Transcription</keyword>